<dbReference type="InterPro" id="IPR034660">
    <property type="entry name" value="DinB/YfiT-like"/>
</dbReference>
<dbReference type="Gene3D" id="1.20.120.450">
    <property type="entry name" value="dinb family like domain"/>
    <property type="match status" value="1"/>
</dbReference>
<dbReference type="EMBL" id="VIWX01000006">
    <property type="protein sequence ID" value="TWF92902.1"/>
    <property type="molecule type" value="Genomic_DNA"/>
</dbReference>
<gene>
    <name evidence="2" type="ORF">FHU35_16184</name>
</gene>
<dbReference type="InterPro" id="IPR024344">
    <property type="entry name" value="MDMPI_metal-binding"/>
</dbReference>
<dbReference type="GO" id="GO:0046872">
    <property type="term" value="F:metal ion binding"/>
    <property type="evidence" value="ECO:0007669"/>
    <property type="project" value="InterPro"/>
</dbReference>
<keyword evidence="3" id="KW-1185">Reference proteome</keyword>
<sequence>MSSAALFRPPLGEARSRRFAFIDLTPACHEFAALLSTVTDDQLDLPTPCSEYAVREVVAHVDEAAQGFTALASAKPGPGDVRSHVLELARAWSSPAAWEGETAAGGVLLRNEVWGRIALTEVVVHGWDLARATGARFHLPDDTLRACWAHVRVFVPSAPLPELWGSPVDVADDAPLLDRIVAMTGRDPGVSGRCAR</sequence>
<evidence type="ECO:0000313" key="2">
    <source>
        <dbReference type="EMBL" id="TWF92902.1"/>
    </source>
</evidence>
<organism evidence="2 3">
    <name type="scientific">Saccharopolyspora dendranthemae</name>
    <dbReference type="NCBI Taxonomy" id="1181886"/>
    <lineage>
        <taxon>Bacteria</taxon>
        <taxon>Bacillati</taxon>
        <taxon>Actinomycetota</taxon>
        <taxon>Actinomycetes</taxon>
        <taxon>Pseudonocardiales</taxon>
        <taxon>Pseudonocardiaceae</taxon>
        <taxon>Saccharopolyspora</taxon>
    </lineage>
</organism>
<dbReference type="RefSeq" id="WP_145744197.1">
    <property type="nucleotide sequence ID" value="NZ_VIWX01000006.1"/>
</dbReference>
<dbReference type="Proteomes" id="UP000316184">
    <property type="component" value="Unassembled WGS sequence"/>
</dbReference>
<comment type="caution">
    <text evidence="2">The sequence shown here is derived from an EMBL/GenBank/DDBJ whole genome shotgun (WGS) entry which is preliminary data.</text>
</comment>
<evidence type="ECO:0000259" key="1">
    <source>
        <dbReference type="Pfam" id="PF11716"/>
    </source>
</evidence>
<dbReference type="SUPFAM" id="SSF109854">
    <property type="entry name" value="DinB/YfiT-like putative metalloenzymes"/>
    <property type="match status" value="1"/>
</dbReference>
<evidence type="ECO:0000313" key="3">
    <source>
        <dbReference type="Proteomes" id="UP000316184"/>
    </source>
</evidence>
<dbReference type="InterPro" id="IPR017517">
    <property type="entry name" value="Maleyloyr_isom"/>
</dbReference>
<dbReference type="NCBIfam" id="TIGR03086">
    <property type="entry name" value="TIGR03086 family metal-binding protein"/>
    <property type="match status" value="1"/>
</dbReference>
<proteinExistence type="predicted"/>
<dbReference type="OrthoDB" id="5185819at2"/>
<dbReference type="Pfam" id="PF11716">
    <property type="entry name" value="MDMPI_N"/>
    <property type="match status" value="1"/>
</dbReference>
<dbReference type="NCBIfam" id="TIGR03083">
    <property type="entry name" value="maleylpyruvate isomerase family mycothiol-dependent enzyme"/>
    <property type="match status" value="1"/>
</dbReference>
<feature type="domain" description="Mycothiol-dependent maleylpyruvate isomerase metal-binding" evidence="1">
    <location>
        <begin position="25"/>
        <end position="77"/>
    </location>
</feature>
<protein>
    <submittedName>
        <fullName evidence="2">Uncharacterized protein (TIGR03086 family)</fullName>
    </submittedName>
</protein>
<dbReference type="InterPro" id="IPR017520">
    <property type="entry name" value="CHP03086"/>
</dbReference>
<accession>A0A561U0M0</accession>
<reference evidence="2 3" key="1">
    <citation type="submission" date="2019-06" db="EMBL/GenBank/DDBJ databases">
        <title>Sequencing the genomes of 1000 actinobacteria strains.</title>
        <authorList>
            <person name="Klenk H.-P."/>
        </authorList>
    </citation>
    <scope>NUCLEOTIDE SEQUENCE [LARGE SCALE GENOMIC DNA]</scope>
    <source>
        <strain evidence="2 3">DSM 46699</strain>
    </source>
</reference>
<dbReference type="AlphaFoldDB" id="A0A561U0M0"/>
<name>A0A561U0M0_9PSEU</name>